<feature type="region of interest" description="Disordered" evidence="3">
    <location>
        <begin position="1"/>
        <end position="25"/>
    </location>
</feature>
<accession>A0A9P4I4N7</accession>
<dbReference type="InterPro" id="IPR000504">
    <property type="entry name" value="RRM_dom"/>
</dbReference>
<gene>
    <name evidence="5" type="ORF">NA57DRAFT_45430</name>
</gene>
<feature type="compositionally biased region" description="Polar residues" evidence="3">
    <location>
        <begin position="1"/>
        <end position="11"/>
    </location>
</feature>
<protein>
    <recommendedName>
        <fullName evidence="4">RRM domain-containing protein</fullName>
    </recommendedName>
</protein>
<dbReference type="InterPro" id="IPR035979">
    <property type="entry name" value="RBD_domain_sf"/>
</dbReference>
<dbReference type="InterPro" id="IPR012677">
    <property type="entry name" value="Nucleotide-bd_a/b_plait_sf"/>
</dbReference>
<dbReference type="InterPro" id="IPR051229">
    <property type="entry name" value="ALYREF_mRNA_export"/>
</dbReference>
<keyword evidence="1 2" id="KW-0694">RNA-binding</keyword>
<proteinExistence type="predicted"/>
<name>A0A9P4I4N7_9PEZI</name>
<dbReference type="OrthoDB" id="346839at2759"/>
<keyword evidence="6" id="KW-1185">Reference proteome</keyword>
<organism evidence="5 6">
    <name type="scientific">Rhizodiscina lignyota</name>
    <dbReference type="NCBI Taxonomy" id="1504668"/>
    <lineage>
        <taxon>Eukaryota</taxon>
        <taxon>Fungi</taxon>
        <taxon>Dikarya</taxon>
        <taxon>Ascomycota</taxon>
        <taxon>Pezizomycotina</taxon>
        <taxon>Dothideomycetes</taxon>
        <taxon>Pleosporomycetidae</taxon>
        <taxon>Aulographales</taxon>
        <taxon>Rhizodiscinaceae</taxon>
        <taxon>Rhizodiscina</taxon>
    </lineage>
</organism>
<evidence type="ECO:0000259" key="4">
    <source>
        <dbReference type="PROSITE" id="PS50102"/>
    </source>
</evidence>
<dbReference type="PANTHER" id="PTHR19965:SF35">
    <property type="entry name" value="RNA ANNEALING PROTEIN YRA1"/>
    <property type="match status" value="1"/>
</dbReference>
<sequence length="163" mass="17574">MSSSKLDQSLDTIMGESRQFVRRNNRRVRGGAKAIATPVGGVHKPTRAAKAAEKVMAPTGGPRSGEGKIQVSNLPMDVEENQIKDYFHSTIGPVKKVLLTYGPNGKSRGVATVIFHKHDSAVKAAKDLDGLKVDKRPMKVELLVAAKEVPNPVPARSLGDRIE</sequence>
<evidence type="ECO:0000313" key="6">
    <source>
        <dbReference type="Proteomes" id="UP000799772"/>
    </source>
</evidence>
<dbReference type="Gene3D" id="3.30.70.330">
    <property type="match status" value="1"/>
</dbReference>
<dbReference type="EMBL" id="ML978133">
    <property type="protein sequence ID" value="KAF2094925.1"/>
    <property type="molecule type" value="Genomic_DNA"/>
</dbReference>
<feature type="domain" description="RRM" evidence="4">
    <location>
        <begin position="67"/>
        <end position="145"/>
    </location>
</feature>
<dbReference type="GO" id="GO:0003729">
    <property type="term" value="F:mRNA binding"/>
    <property type="evidence" value="ECO:0007669"/>
    <property type="project" value="TreeGrafter"/>
</dbReference>
<dbReference type="SUPFAM" id="SSF54928">
    <property type="entry name" value="RNA-binding domain, RBD"/>
    <property type="match status" value="1"/>
</dbReference>
<dbReference type="Pfam" id="PF00076">
    <property type="entry name" value="RRM_1"/>
    <property type="match status" value="1"/>
</dbReference>
<reference evidence="5" key="1">
    <citation type="journal article" date="2020" name="Stud. Mycol.">
        <title>101 Dothideomycetes genomes: a test case for predicting lifestyles and emergence of pathogens.</title>
        <authorList>
            <person name="Haridas S."/>
            <person name="Albert R."/>
            <person name="Binder M."/>
            <person name="Bloem J."/>
            <person name="Labutti K."/>
            <person name="Salamov A."/>
            <person name="Andreopoulos B."/>
            <person name="Baker S."/>
            <person name="Barry K."/>
            <person name="Bills G."/>
            <person name="Bluhm B."/>
            <person name="Cannon C."/>
            <person name="Castanera R."/>
            <person name="Culley D."/>
            <person name="Daum C."/>
            <person name="Ezra D."/>
            <person name="Gonzalez J."/>
            <person name="Henrissat B."/>
            <person name="Kuo A."/>
            <person name="Liang C."/>
            <person name="Lipzen A."/>
            <person name="Lutzoni F."/>
            <person name="Magnuson J."/>
            <person name="Mondo S."/>
            <person name="Nolan M."/>
            <person name="Ohm R."/>
            <person name="Pangilinan J."/>
            <person name="Park H.-J."/>
            <person name="Ramirez L."/>
            <person name="Alfaro M."/>
            <person name="Sun H."/>
            <person name="Tritt A."/>
            <person name="Yoshinaga Y."/>
            <person name="Zwiers L.-H."/>
            <person name="Turgeon B."/>
            <person name="Goodwin S."/>
            <person name="Spatafora J."/>
            <person name="Crous P."/>
            <person name="Grigoriev I."/>
        </authorList>
    </citation>
    <scope>NUCLEOTIDE SEQUENCE</scope>
    <source>
        <strain evidence="5">CBS 133067</strain>
    </source>
</reference>
<dbReference type="AlphaFoldDB" id="A0A9P4I4N7"/>
<dbReference type="PROSITE" id="PS50102">
    <property type="entry name" value="RRM"/>
    <property type="match status" value="1"/>
</dbReference>
<evidence type="ECO:0000256" key="1">
    <source>
        <dbReference type="ARBA" id="ARBA00022884"/>
    </source>
</evidence>
<comment type="caution">
    <text evidence="5">The sequence shown here is derived from an EMBL/GenBank/DDBJ whole genome shotgun (WGS) entry which is preliminary data.</text>
</comment>
<evidence type="ECO:0000256" key="2">
    <source>
        <dbReference type="PROSITE-ProRule" id="PRU00176"/>
    </source>
</evidence>
<evidence type="ECO:0000256" key="3">
    <source>
        <dbReference type="SAM" id="MobiDB-lite"/>
    </source>
</evidence>
<dbReference type="PANTHER" id="PTHR19965">
    <property type="entry name" value="RNA AND EXPORT FACTOR BINDING PROTEIN"/>
    <property type="match status" value="1"/>
</dbReference>
<dbReference type="GO" id="GO:0005634">
    <property type="term" value="C:nucleus"/>
    <property type="evidence" value="ECO:0007669"/>
    <property type="project" value="TreeGrafter"/>
</dbReference>
<evidence type="ECO:0000313" key="5">
    <source>
        <dbReference type="EMBL" id="KAF2094925.1"/>
    </source>
</evidence>
<dbReference type="Proteomes" id="UP000799772">
    <property type="component" value="Unassembled WGS sequence"/>
</dbReference>
<dbReference type="SMART" id="SM00360">
    <property type="entry name" value="RRM"/>
    <property type="match status" value="1"/>
</dbReference>